<evidence type="ECO:0000313" key="2">
    <source>
        <dbReference type="Proteomes" id="UP001163321"/>
    </source>
</evidence>
<gene>
    <name evidence="1" type="ORF">PsorP6_006346</name>
</gene>
<dbReference type="Proteomes" id="UP001163321">
    <property type="component" value="Chromosome 4"/>
</dbReference>
<keyword evidence="2" id="KW-1185">Reference proteome</keyword>
<sequence length="88" mass="10084">MSTMTRYRVVADDVYLPTVEAASVVGSSSMYVFISVDYTLKFEIDHPLLSLYRNLFAVKRLCRHLLHHFNLLLALIHQPFAATHSPFS</sequence>
<organism evidence="1 2">
    <name type="scientific">Peronosclerospora sorghi</name>
    <dbReference type="NCBI Taxonomy" id="230839"/>
    <lineage>
        <taxon>Eukaryota</taxon>
        <taxon>Sar</taxon>
        <taxon>Stramenopiles</taxon>
        <taxon>Oomycota</taxon>
        <taxon>Peronosporomycetes</taxon>
        <taxon>Peronosporales</taxon>
        <taxon>Peronosporaceae</taxon>
        <taxon>Peronosclerospora</taxon>
    </lineage>
</organism>
<comment type="caution">
    <text evidence="1">The sequence shown here is derived from an EMBL/GenBank/DDBJ whole genome shotgun (WGS) entry which is preliminary data.</text>
</comment>
<accession>A0ACC0W6F7</accession>
<name>A0ACC0W6F7_9STRA</name>
<evidence type="ECO:0000313" key="1">
    <source>
        <dbReference type="EMBL" id="KAI9913296.1"/>
    </source>
</evidence>
<reference evidence="1 2" key="1">
    <citation type="journal article" date="2022" name="bioRxiv">
        <title>The genome of the oomycete Peronosclerospora sorghi, a cosmopolitan pathogen of maize and sorghum, is inflated with dispersed pseudogenes.</title>
        <authorList>
            <person name="Fletcher K."/>
            <person name="Martin F."/>
            <person name="Isakeit T."/>
            <person name="Cavanaugh K."/>
            <person name="Magill C."/>
            <person name="Michelmore R."/>
        </authorList>
    </citation>
    <scope>NUCLEOTIDE SEQUENCE [LARGE SCALE GENOMIC DNA]</scope>
    <source>
        <strain evidence="1">P6</strain>
    </source>
</reference>
<dbReference type="EMBL" id="CM047583">
    <property type="protein sequence ID" value="KAI9913296.1"/>
    <property type="molecule type" value="Genomic_DNA"/>
</dbReference>
<proteinExistence type="predicted"/>
<protein>
    <submittedName>
        <fullName evidence="1">Uncharacterized protein</fullName>
    </submittedName>
</protein>